<protein>
    <submittedName>
        <fullName evidence="2">Hemolysin</fullName>
    </submittedName>
</protein>
<dbReference type="EMBL" id="AP026798">
    <property type="protein sequence ID" value="BDR53304.1"/>
    <property type="molecule type" value="Genomic_DNA"/>
</dbReference>
<proteinExistence type="predicted"/>
<feature type="transmembrane region" description="Helical" evidence="1">
    <location>
        <begin position="40"/>
        <end position="57"/>
    </location>
</feature>
<evidence type="ECO:0000313" key="3">
    <source>
        <dbReference type="Proteomes" id="UP001321766"/>
    </source>
</evidence>
<dbReference type="Pfam" id="PF02325">
    <property type="entry name" value="CCB3_YggT"/>
    <property type="match status" value="1"/>
</dbReference>
<accession>A0ABM8B904</accession>
<keyword evidence="1" id="KW-0472">Membrane</keyword>
<gene>
    <name evidence="2" type="ORF">KIM372_12110</name>
</gene>
<name>A0ABM8B904_9BIFI</name>
<feature type="transmembrane region" description="Helical" evidence="1">
    <location>
        <begin position="78"/>
        <end position="99"/>
    </location>
</feature>
<organism evidence="2 3">
    <name type="scientific">Bombiscardovia nodaiensis</name>
    <dbReference type="NCBI Taxonomy" id="2932181"/>
    <lineage>
        <taxon>Bacteria</taxon>
        <taxon>Bacillati</taxon>
        <taxon>Actinomycetota</taxon>
        <taxon>Actinomycetes</taxon>
        <taxon>Bifidobacteriales</taxon>
        <taxon>Bifidobacteriaceae</taxon>
        <taxon>Bombiscardovia</taxon>
    </lineage>
</organism>
<keyword evidence="1" id="KW-0812">Transmembrane</keyword>
<feature type="transmembrane region" description="Helical" evidence="1">
    <location>
        <begin position="12"/>
        <end position="34"/>
    </location>
</feature>
<dbReference type="Proteomes" id="UP001321766">
    <property type="component" value="Chromosome"/>
</dbReference>
<keyword evidence="3" id="KW-1185">Reference proteome</keyword>
<sequence>MTAVLFALLATIINWLIDAYIIVLFARMIIDWVLILAPRWYPHGFVGWLVSIVYQLTESPLRWLRRYIPPLPLGRIQLDVSFVVLWFALIVLQVVVNIVL</sequence>
<keyword evidence="1" id="KW-1133">Transmembrane helix</keyword>
<evidence type="ECO:0000313" key="2">
    <source>
        <dbReference type="EMBL" id="BDR53304.1"/>
    </source>
</evidence>
<evidence type="ECO:0000256" key="1">
    <source>
        <dbReference type="SAM" id="Phobius"/>
    </source>
</evidence>
<reference evidence="2 3" key="1">
    <citation type="journal article" date="2023" name="Microbiol. Spectr.">
        <title>Symbiosis of Carpenter Bees with Uncharacterized Lactic Acid Bacteria Showing NAD Auxotrophy.</title>
        <authorList>
            <person name="Kawasaki S."/>
            <person name="Ozawa K."/>
            <person name="Mori T."/>
            <person name="Yamamoto A."/>
            <person name="Ito M."/>
            <person name="Ohkuma M."/>
            <person name="Sakamoto M."/>
            <person name="Matsutani M."/>
        </authorList>
    </citation>
    <scope>NUCLEOTIDE SEQUENCE [LARGE SCALE GENOMIC DNA]</scope>
    <source>
        <strain evidence="2 3">Kim37-2</strain>
    </source>
</reference>
<dbReference type="InterPro" id="IPR003425">
    <property type="entry name" value="CCB3/YggT"/>
</dbReference>